<feature type="region of interest" description="Disordered" evidence="1">
    <location>
        <begin position="1"/>
        <end position="21"/>
    </location>
</feature>
<accession>A0A7I7YWI5</accession>
<sequence length="110" mass="12210">MSDTTQAWGPPAPGWQAGGPPPTLEYDAFLSYTHRDRPVASGIQKGLHQIGRRLGQLRALRVFRDDTDLTVRPDLWAASPARWTAPASWWSCYRPRPPPRTGSTRKSATG</sequence>
<reference evidence="2 3" key="1">
    <citation type="journal article" date="2019" name="Emerg. Microbes Infect.">
        <title>Comprehensive subspecies identification of 175 nontuberculous mycobacteria species based on 7547 genomic profiles.</title>
        <authorList>
            <person name="Matsumoto Y."/>
            <person name="Kinjo T."/>
            <person name="Motooka D."/>
            <person name="Nabeya D."/>
            <person name="Jung N."/>
            <person name="Uechi K."/>
            <person name="Horii T."/>
            <person name="Iida T."/>
            <person name="Fujita J."/>
            <person name="Nakamura S."/>
        </authorList>
    </citation>
    <scope>NUCLEOTIDE SEQUENCE [LARGE SCALE GENOMIC DNA]</scope>
    <source>
        <strain evidence="2 3">JCM 14742</strain>
    </source>
</reference>
<evidence type="ECO:0008006" key="4">
    <source>
        <dbReference type="Google" id="ProtNLM"/>
    </source>
</evidence>
<dbReference type="RefSeq" id="WP_163670842.1">
    <property type="nucleotide sequence ID" value="NZ_AP022614.1"/>
</dbReference>
<proteinExistence type="predicted"/>
<keyword evidence="3" id="KW-1185">Reference proteome</keyword>
<name>A0A7I7YWI5_9MYCO</name>
<organism evidence="2 3">
    <name type="scientific">Mycobacterium parmense</name>
    <dbReference type="NCBI Taxonomy" id="185642"/>
    <lineage>
        <taxon>Bacteria</taxon>
        <taxon>Bacillati</taxon>
        <taxon>Actinomycetota</taxon>
        <taxon>Actinomycetes</taxon>
        <taxon>Mycobacteriales</taxon>
        <taxon>Mycobacteriaceae</taxon>
        <taxon>Mycobacterium</taxon>
        <taxon>Mycobacterium simiae complex</taxon>
    </lineage>
</organism>
<evidence type="ECO:0000313" key="3">
    <source>
        <dbReference type="Proteomes" id="UP000467105"/>
    </source>
</evidence>
<dbReference type="EMBL" id="AP022614">
    <property type="protein sequence ID" value="BBZ45647.1"/>
    <property type="molecule type" value="Genomic_DNA"/>
</dbReference>
<dbReference type="InterPro" id="IPR035897">
    <property type="entry name" value="Toll_tir_struct_dom_sf"/>
</dbReference>
<dbReference type="SUPFAM" id="SSF52200">
    <property type="entry name" value="Toll/Interleukin receptor TIR domain"/>
    <property type="match status" value="1"/>
</dbReference>
<evidence type="ECO:0000313" key="2">
    <source>
        <dbReference type="EMBL" id="BBZ45647.1"/>
    </source>
</evidence>
<dbReference type="Proteomes" id="UP000467105">
    <property type="component" value="Chromosome"/>
</dbReference>
<protein>
    <recommendedName>
        <fullName evidence="4">TIR domain-containing protein</fullName>
    </recommendedName>
</protein>
<gene>
    <name evidence="2" type="ORF">MPRM_29280</name>
</gene>
<evidence type="ECO:0000256" key="1">
    <source>
        <dbReference type="SAM" id="MobiDB-lite"/>
    </source>
</evidence>
<dbReference type="AlphaFoldDB" id="A0A7I7YWI5"/>
<dbReference type="Gene3D" id="3.40.50.10140">
    <property type="entry name" value="Toll/interleukin-1 receptor homology (TIR) domain"/>
    <property type="match status" value="1"/>
</dbReference>